<evidence type="ECO:0000256" key="1">
    <source>
        <dbReference type="SAM" id="MobiDB-lite"/>
    </source>
</evidence>
<evidence type="ECO:0000313" key="3">
    <source>
        <dbReference type="Proteomes" id="UP001151760"/>
    </source>
</evidence>
<reference evidence="2" key="1">
    <citation type="journal article" date="2022" name="Int. J. Mol. Sci.">
        <title>Draft Genome of Tanacetum Coccineum: Genomic Comparison of Closely Related Tanacetum-Family Plants.</title>
        <authorList>
            <person name="Yamashiro T."/>
            <person name="Shiraishi A."/>
            <person name="Nakayama K."/>
            <person name="Satake H."/>
        </authorList>
    </citation>
    <scope>NUCLEOTIDE SEQUENCE</scope>
</reference>
<keyword evidence="3" id="KW-1185">Reference proteome</keyword>
<accession>A0ABQ4ZJK5</accession>
<protein>
    <submittedName>
        <fullName evidence="2">Uncharacterized protein</fullName>
    </submittedName>
</protein>
<name>A0ABQ4ZJK5_9ASTR</name>
<reference evidence="2" key="2">
    <citation type="submission" date="2022-01" db="EMBL/GenBank/DDBJ databases">
        <authorList>
            <person name="Yamashiro T."/>
            <person name="Shiraishi A."/>
            <person name="Satake H."/>
            <person name="Nakayama K."/>
        </authorList>
    </citation>
    <scope>NUCLEOTIDE SEQUENCE</scope>
</reference>
<comment type="caution">
    <text evidence="2">The sequence shown here is derived from an EMBL/GenBank/DDBJ whole genome shotgun (WGS) entry which is preliminary data.</text>
</comment>
<dbReference type="EMBL" id="BQNB010011314">
    <property type="protein sequence ID" value="GJS88973.1"/>
    <property type="molecule type" value="Genomic_DNA"/>
</dbReference>
<proteinExistence type="predicted"/>
<gene>
    <name evidence="2" type="ORF">Tco_0771609</name>
</gene>
<sequence>MNKGDDSTNATWSLEASMHGNSTEMPYDVFETRGNVPKKRGNVSKIVVLSRYRGNMSAVGLMLKCSLVYNALGLGGWARTAKWKTAMLHGNAPGVPSPVPKTFQKRETSGNGWKRGRNVSRK</sequence>
<dbReference type="Proteomes" id="UP001151760">
    <property type="component" value="Unassembled WGS sequence"/>
</dbReference>
<organism evidence="2 3">
    <name type="scientific">Tanacetum coccineum</name>
    <dbReference type="NCBI Taxonomy" id="301880"/>
    <lineage>
        <taxon>Eukaryota</taxon>
        <taxon>Viridiplantae</taxon>
        <taxon>Streptophyta</taxon>
        <taxon>Embryophyta</taxon>
        <taxon>Tracheophyta</taxon>
        <taxon>Spermatophyta</taxon>
        <taxon>Magnoliopsida</taxon>
        <taxon>eudicotyledons</taxon>
        <taxon>Gunneridae</taxon>
        <taxon>Pentapetalae</taxon>
        <taxon>asterids</taxon>
        <taxon>campanulids</taxon>
        <taxon>Asterales</taxon>
        <taxon>Asteraceae</taxon>
        <taxon>Asteroideae</taxon>
        <taxon>Anthemideae</taxon>
        <taxon>Anthemidinae</taxon>
        <taxon>Tanacetum</taxon>
    </lineage>
</organism>
<evidence type="ECO:0000313" key="2">
    <source>
        <dbReference type="EMBL" id="GJS88973.1"/>
    </source>
</evidence>
<feature type="region of interest" description="Disordered" evidence="1">
    <location>
        <begin position="90"/>
        <end position="122"/>
    </location>
</feature>